<keyword evidence="3" id="KW-1185">Reference proteome</keyword>
<name>A0AA87ZSJ6_FICCA</name>
<dbReference type="AlphaFoldDB" id="A0AA87ZSJ6"/>
<dbReference type="EMBL" id="BTGU01000003">
    <property type="protein sequence ID" value="GMN32323.1"/>
    <property type="molecule type" value="Genomic_DNA"/>
</dbReference>
<sequence length="83" mass="9202">MFPRCHHLSAKRKFKTARSDGLKGATIVGSTLRNFSRTELFSGKAINSQARIRDEMVKQMLGFVGKMQGKAVKIRETAFAVGT</sequence>
<comment type="caution">
    <text evidence="1">The sequence shown here is derived from an EMBL/GenBank/DDBJ whole genome shotgun (WGS) entry which is preliminary data.</text>
</comment>
<proteinExistence type="predicted"/>
<dbReference type="Proteomes" id="UP001187192">
    <property type="component" value="Unassembled WGS sequence"/>
</dbReference>
<protein>
    <submittedName>
        <fullName evidence="1">Uncharacterized protein</fullName>
    </submittedName>
</protein>
<evidence type="ECO:0000313" key="1">
    <source>
        <dbReference type="EMBL" id="GMN32323.1"/>
    </source>
</evidence>
<accession>A0AA87ZSJ6</accession>
<evidence type="ECO:0000313" key="2">
    <source>
        <dbReference type="EMBL" id="GMN32327.1"/>
    </source>
</evidence>
<gene>
    <name evidence="1" type="ORF">TIFTF001_003630</name>
    <name evidence="2" type="ORF">TIFTF001_003631</name>
</gene>
<dbReference type="EMBL" id="BTGU01000003">
    <property type="protein sequence ID" value="GMN32327.1"/>
    <property type="molecule type" value="Genomic_DNA"/>
</dbReference>
<evidence type="ECO:0000313" key="3">
    <source>
        <dbReference type="Proteomes" id="UP001187192"/>
    </source>
</evidence>
<reference evidence="1" key="1">
    <citation type="submission" date="2023-07" db="EMBL/GenBank/DDBJ databases">
        <title>draft genome sequence of fig (Ficus carica).</title>
        <authorList>
            <person name="Takahashi T."/>
            <person name="Nishimura K."/>
        </authorList>
    </citation>
    <scope>NUCLEOTIDE SEQUENCE</scope>
</reference>
<organism evidence="1 3">
    <name type="scientific">Ficus carica</name>
    <name type="common">Common fig</name>
    <dbReference type="NCBI Taxonomy" id="3494"/>
    <lineage>
        <taxon>Eukaryota</taxon>
        <taxon>Viridiplantae</taxon>
        <taxon>Streptophyta</taxon>
        <taxon>Embryophyta</taxon>
        <taxon>Tracheophyta</taxon>
        <taxon>Spermatophyta</taxon>
        <taxon>Magnoliopsida</taxon>
        <taxon>eudicotyledons</taxon>
        <taxon>Gunneridae</taxon>
        <taxon>Pentapetalae</taxon>
        <taxon>rosids</taxon>
        <taxon>fabids</taxon>
        <taxon>Rosales</taxon>
        <taxon>Moraceae</taxon>
        <taxon>Ficeae</taxon>
        <taxon>Ficus</taxon>
    </lineage>
</organism>